<name>A0A1Y2IZC3_TRAC3</name>
<sequence>MADPDSTFLDTTIGVIFVGFLFTGCLFGVTSAQSIWYFRHYQTDRRILKLLVTVVWILDAVHLGLYTATMFIYLIQKKAAYFGQERLPWTSNVQLLCNAFAIGLIQSFYASRIWTLSRQKILLVVMVIFIAATWAASIVLFIETILTRMVAQYVLLAPFDIALSALSASTDVLLCGALVVLLSRSRTGTAGANRLINKLVLFTVETGFLTSIYAILSVIMVVVLPMTSLFVMFYYIGARLYTVSLLATLNARASLRVEAEKMGHRSLPDLEATAPRGLASTPTGIPVVIPSIQTSSTSDDSVSGTAGSRVYCDGGRCYLMPSGSALSLTPDTYIVHPASGMSMETTDQTLKHEQ</sequence>
<reference evidence="3 4" key="1">
    <citation type="journal article" date="2015" name="Biotechnol. Biofuels">
        <title>Enhanced degradation of softwood versus hardwood by the white-rot fungus Pycnoporus coccineus.</title>
        <authorList>
            <person name="Couturier M."/>
            <person name="Navarro D."/>
            <person name="Chevret D."/>
            <person name="Henrissat B."/>
            <person name="Piumi F."/>
            <person name="Ruiz-Duenas F.J."/>
            <person name="Martinez A.T."/>
            <person name="Grigoriev I.V."/>
            <person name="Riley R."/>
            <person name="Lipzen A."/>
            <person name="Berrin J.G."/>
            <person name="Master E.R."/>
            <person name="Rosso M.N."/>
        </authorList>
    </citation>
    <scope>NUCLEOTIDE SEQUENCE [LARGE SCALE GENOMIC DNA]</scope>
    <source>
        <strain evidence="3 4">BRFM310</strain>
    </source>
</reference>
<feature type="transmembrane region" description="Helical" evidence="1">
    <location>
        <begin position="229"/>
        <end position="249"/>
    </location>
</feature>
<evidence type="ECO:0000256" key="1">
    <source>
        <dbReference type="SAM" id="Phobius"/>
    </source>
</evidence>
<feature type="transmembrane region" description="Helical" evidence="1">
    <location>
        <begin position="50"/>
        <end position="75"/>
    </location>
</feature>
<keyword evidence="1" id="KW-1133">Transmembrane helix</keyword>
<dbReference type="PANTHER" id="PTHR40465">
    <property type="entry name" value="CHROMOSOME 1, WHOLE GENOME SHOTGUN SEQUENCE"/>
    <property type="match status" value="1"/>
</dbReference>
<evidence type="ECO:0000259" key="2">
    <source>
        <dbReference type="Pfam" id="PF20152"/>
    </source>
</evidence>
<feature type="transmembrane region" description="Helical" evidence="1">
    <location>
        <begin position="12"/>
        <end position="38"/>
    </location>
</feature>
<feature type="transmembrane region" description="Helical" evidence="1">
    <location>
        <begin position="121"/>
        <end position="142"/>
    </location>
</feature>
<feature type="transmembrane region" description="Helical" evidence="1">
    <location>
        <begin position="87"/>
        <end position="109"/>
    </location>
</feature>
<evidence type="ECO:0000313" key="4">
    <source>
        <dbReference type="Proteomes" id="UP000193067"/>
    </source>
</evidence>
<feature type="transmembrane region" description="Helical" evidence="1">
    <location>
        <begin position="195"/>
        <end position="223"/>
    </location>
</feature>
<accession>A0A1Y2IZC3</accession>
<dbReference type="Proteomes" id="UP000193067">
    <property type="component" value="Unassembled WGS sequence"/>
</dbReference>
<dbReference type="Pfam" id="PF20152">
    <property type="entry name" value="DUF6534"/>
    <property type="match status" value="1"/>
</dbReference>
<keyword evidence="1" id="KW-0472">Membrane</keyword>
<feature type="transmembrane region" description="Helical" evidence="1">
    <location>
        <begin position="162"/>
        <end position="183"/>
    </location>
</feature>
<gene>
    <name evidence="3" type="ORF">PYCCODRAFT_1474622</name>
</gene>
<proteinExistence type="predicted"/>
<dbReference type="AlphaFoldDB" id="A0A1Y2IZC3"/>
<dbReference type="PANTHER" id="PTHR40465:SF1">
    <property type="entry name" value="DUF6534 DOMAIN-CONTAINING PROTEIN"/>
    <property type="match status" value="1"/>
</dbReference>
<protein>
    <recommendedName>
        <fullName evidence="2">DUF6534 domain-containing protein</fullName>
    </recommendedName>
</protein>
<evidence type="ECO:0000313" key="3">
    <source>
        <dbReference type="EMBL" id="OSD06490.1"/>
    </source>
</evidence>
<dbReference type="EMBL" id="KZ084090">
    <property type="protein sequence ID" value="OSD06490.1"/>
    <property type="molecule type" value="Genomic_DNA"/>
</dbReference>
<dbReference type="InterPro" id="IPR045339">
    <property type="entry name" value="DUF6534"/>
</dbReference>
<dbReference type="STRING" id="1353009.A0A1Y2IZC3"/>
<organism evidence="3 4">
    <name type="scientific">Trametes coccinea (strain BRFM310)</name>
    <name type="common">Pycnoporus coccineus</name>
    <dbReference type="NCBI Taxonomy" id="1353009"/>
    <lineage>
        <taxon>Eukaryota</taxon>
        <taxon>Fungi</taxon>
        <taxon>Dikarya</taxon>
        <taxon>Basidiomycota</taxon>
        <taxon>Agaricomycotina</taxon>
        <taxon>Agaricomycetes</taxon>
        <taxon>Polyporales</taxon>
        <taxon>Polyporaceae</taxon>
        <taxon>Trametes</taxon>
    </lineage>
</organism>
<keyword evidence="4" id="KW-1185">Reference proteome</keyword>
<feature type="domain" description="DUF6534" evidence="2">
    <location>
        <begin position="167"/>
        <end position="254"/>
    </location>
</feature>
<keyword evidence="1" id="KW-0812">Transmembrane</keyword>
<dbReference type="OrthoDB" id="2755316at2759"/>